<gene>
    <name evidence="5" type="ORF">OG442_35585</name>
</gene>
<comment type="similarity">
    <text evidence="1">Belongs to the HpcH/HpaI aldolase family.</text>
</comment>
<keyword evidence="2" id="KW-0479">Metal-binding</keyword>
<evidence type="ECO:0000259" key="4">
    <source>
        <dbReference type="Pfam" id="PF03328"/>
    </source>
</evidence>
<keyword evidence="6" id="KW-1185">Reference proteome</keyword>
<accession>A0ABZ2ACR9</accession>
<dbReference type="EMBL" id="CP109495">
    <property type="protein sequence ID" value="WUX56426.1"/>
    <property type="molecule type" value="Genomic_DNA"/>
</dbReference>
<dbReference type="Gene3D" id="3.20.20.60">
    <property type="entry name" value="Phosphoenolpyruvate-binding domains"/>
    <property type="match status" value="1"/>
</dbReference>
<protein>
    <submittedName>
        <fullName evidence="5">Aldolase/citrate lyase family protein</fullName>
    </submittedName>
</protein>
<dbReference type="InterPro" id="IPR040442">
    <property type="entry name" value="Pyrv_kinase-like_dom_sf"/>
</dbReference>
<dbReference type="InterPro" id="IPR015813">
    <property type="entry name" value="Pyrv/PenolPyrv_kinase-like_dom"/>
</dbReference>
<proteinExistence type="inferred from homology"/>
<feature type="domain" description="HpcH/HpaI aldolase/citrate lyase" evidence="4">
    <location>
        <begin position="40"/>
        <end position="225"/>
    </location>
</feature>
<dbReference type="InterPro" id="IPR050251">
    <property type="entry name" value="HpcH-HpaI_aldolase"/>
</dbReference>
<reference evidence="5" key="1">
    <citation type="submission" date="2022-10" db="EMBL/GenBank/DDBJ databases">
        <title>The complete genomes of actinobacterial strains from the NBC collection.</title>
        <authorList>
            <person name="Joergensen T.S."/>
            <person name="Alvarez Arevalo M."/>
            <person name="Sterndorff E.B."/>
            <person name="Faurdal D."/>
            <person name="Vuksanovic O."/>
            <person name="Mourched A.-S."/>
            <person name="Charusanti P."/>
            <person name="Shaw S."/>
            <person name="Blin K."/>
            <person name="Weber T."/>
        </authorList>
    </citation>
    <scope>NUCLEOTIDE SEQUENCE</scope>
    <source>
        <strain evidence="5">NBC_01432</strain>
    </source>
</reference>
<sequence>MSPTTHPTPSTHPTPAPARGPFLDRLHAGELTLMLGIRTSRTADIVQIAHSTGHHSVMVDLEHSAMSTDVAAQLCAAAGSLGMTALVRIPEREYGMIGRLLDGGAHGVVAPRVETPDEAEQIALACRFPPRGRRSQTTTVPQLGMRPTPARELNPALDGTTVVQVLLETPAGIANADAIARLDGVDMLAIGANDFTAELGVPGRYGDPRLRAAVETVAEACRRHGKLLMIGGVADRAVLGSLLTIGGCPLRLTGTDTALLYQAADASARTERETHDGLSAP</sequence>
<name>A0ABZ2ACR9_STRNV</name>
<dbReference type="GO" id="GO:0016829">
    <property type="term" value="F:lyase activity"/>
    <property type="evidence" value="ECO:0007669"/>
    <property type="project" value="UniProtKB-KW"/>
</dbReference>
<organism evidence="5 6">
    <name type="scientific">Streptomyces niveus</name>
    <name type="common">Streptomyces spheroides</name>
    <dbReference type="NCBI Taxonomy" id="193462"/>
    <lineage>
        <taxon>Bacteria</taxon>
        <taxon>Bacillati</taxon>
        <taxon>Actinomycetota</taxon>
        <taxon>Actinomycetes</taxon>
        <taxon>Kitasatosporales</taxon>
        <taxon>Streptomycetaceae</taxon>
        <taxon>Streptomyces</taxon>
    </lineage>
</organism>
<evidence type="ECO:0000313" key="5">
    <source>
        <dbReference type="EMBL" id="WUX56426.1"/>
    </source>
</evidence>
<dbReference type="InterPro" id="IPR005000">
    <property type="entry name" value="Aldolase/citrate-lyase_domain"/>
</dbReference>
<evidence type="ECO:0000256" key="2">
    <source>
        <dbReference type="ARBA" id="ARBA00022723"/>
    </source>
</evidence>
<evidence type="ECO:0000256" key="3">
    <source>
        <dbReference type="ARBA" id="ARBA00023239"/>
    </source>
</evidence>
<evidence type="ECO:0000256" key="1">
    <source>
        <dbReference type="ARBA" id="ARBA00005568"/>
    </source>
</evidence>
<dbReference type="Pfam" id="PF03328">
    <property type="entry name" value="HpcH_HpaI"/>
    <property type="match status" value="1"/>
</dbReference>
<dbReference type="RefSeq" id="WP_329081045.1">
    <property type="nucleotide sequence ID" value="NZ_CP108849.2"/>
</dbReference>
<dbReference type="SUPFAM" id="SSF51621">
    <property type="entry name" value="Phosphoenolpyruvate/pyruvate domain"/>
    <property type="match status" value="1"/>
</dbReference>
<dbReference type="Proteomes" id="UP001432209">
    <property type="component" value="Chromosome"/>
</dbReference>
<dbReference type="PANTHER" id="PTHR30502">
    <property type="entry name" value="2-KETO-3-DEOXY-L-RHAMNONATE ALDOLASE"/>
    <property type="match status" value="1"/>
</dbReference>
<dbReference type="GeneID" id="91340368"/>
<evidence type="ECO:0000313" key="6">
    <source>
        <dbReference type="Proteomes" id="UP001432209"/>
    </source>
</evidence>
<keyword evidence="3 5" id="KW-0456">Lyase</keyword>
<dbReference type="PANTHER" id="PTHR30502:SF0">
    <property type="entry name" value="PHOSPHOENOLPYRUVATE CARBOXYLASE FAMILY PROTEIN"/>
    <property type="match status" value="1"/>
</dbReference>